<protein>
    <recommendedName>
        <fullName evidence="1">PucR C-terminal helix-turn-helix domain-containing protein</fullName>
    </recommendedName>
</protein>
<name>A0ABR5LP85_9MYCO</name>
<gene>
    <name evidence="2" type="ORF">AN912_18865</name>
</gene>
<evidence type="ECO:0000259" key="1">
    <source>
        <dbReference type="Pfam" id="PF13556"/>
    </source>
</evidence>
<comment type="caution">
    <text evidence="2">The sequence shown here is derived from an EMBL/GenBank/DDBJ whole genome shotgun (WGS) entry which is preliminary data.</text>
</comment>
<reference evidence="2 3" key="1">
    <citation type="submission" date="2015-09" db="EMBL/GenBank/DDBJ databases">
        <title>Genome Sequences of Mycobacterium immunogenum Isolates, Recuperated from a Chloraminated Drinking Water Distribution System Simulator Subjected to Episodes of Nitrification.</title>
        <authorList>
            <person name="Gomez-Alvarez V."/>
            <person name="Revetta R.P."/>
        </authorList>
    </citation>
    <scope>NUCLEOTIDE SEQUENCE [LARGE SCALE GENOMIC DNA]</scope>
    <source>
        <strain evidence="2 3">H076</strain>
    </source>
</reference>
<dbReference type="GeneID" id="45766451"/>
<dbReference type="InterPro" id="IPR042070">
    <property type="entry name" value="PucR_C-HTH_sf"/>
</dbReference>
<dbReference type="RefSeq" id="WP_043076492.1">
    <property type="nucleotide sequence ID" value="NZ_CP011530.1"/>
</dbReference>
<dbReference type="InterPro" id="IPR025736">
    <property type="entry name" value="PucR_C-HTH_dom"/>
</dbReference>
<evidence type="ECO:0000313" key="2">
    <source>
        <dbReference type="EMBL" id="KPG30817.1"/>
    </source>
</evidence>
<proteinExistence type="predicted"/>
<dbReference type="Gene3D" id="1.10.10.2840">
    <property type="entry name" value="PucR C-terminal helix-turn-helix domain"/>
    <property type="match status" value="1"/>
</dbReference>
<sequence length="542" mass="57845">MEVAELSMRLGGRCRVRDLLTALSGASLTLVTDGDGLDLTVSRTLLFDPVEAVRAAPECVLLGVGVDRRFVDPFTVVAQASAAQITALVIKASALRESPELVAAANECGLALLTVDDMIDWLTVDTHIRSALYATTHAGGSLQSVPSGDLFSLAEAIADTVGGAAAIEDMNLRVLAYSSGQHPIDEDRRSGILGRRVPTAPEHPGQYREVYQSRSVCRIPGAPGGLERLAVAVRAGTEIIGSIWVVIPTDGLREGAERQLADVAPVAALHLLRARHAEDLVRQQRTEAAEALVAGSGDLRNAILVLGFNPDDAVAVMTIALTSPVDRRTARHDRLVSLVTMNCESRRLSVGVAGAGDLLHVVCSARHIESADDILSVAEAIRRAAHGSLDLDAVIGIGPVVSAAHRIGHSAECAAKVATLLRRVAELPRIATYRQMADRTSFVDLAAAAIDDPRIISDRVVEVLKHDAERSTAYAKLLRTYLRSWRDATRTATVLEIHPNTVRYRLNRLSETFGIDLDDPDQLLPIWVGLEVQGLTGAVAAG</sequence>
<dbReference type="PANTHER" id="PTHR33744">
    <property type="entry name" value="CARBOHYDRATE DIACID REGULATOR"/>
    <property type="match status" value="1"/>
</dbReference>
<accession>A0ABR5LP85</accession>
<dbReference type="InterPro" id="IPR051448">
    <property type="entry name" value="CdaR-like_regulators"/>
</dbReference>
<dbReference type="EMBL" id="LJFS01000025">
    <property type="protein sequence ID" value="KPG30817.1"/>
    <property type="molecule type" value="Genomic_DNA"/>
</dbReference>
<dbReference type="PANTHER" id="PTHR33744:SF17">
    <property type="entry name" value="CONSERVED PROTEIN"/>
    <property type="match status" value="1"/>
</dbReference>
<evidence type="ECO:0000313" key="3">
    <source>
        <dbReference type="Proteomes" id="UP000037962"/>
    </source>
</evidence>
<dbReference type="Pfam" id="PF13556">
    <property type="entry name" value="HTH_30"/>
    <property type="match status" value="1"/>
</dbReference>
<feature type="domain" description="PucR C-terminal helix-turn-helix" evidence="1">
    <location>
        <begin position="476"/>
        <end position="531"/>
    </location>
</feature>
<dbReference type="Proteomes" id="UP000037962">
    <property type="component" value="Unassembled WGS sequence"/>
</dbReference>
<organism evidence="2 3">
    <name type="scientific">Mycobacteroides immunogenum</name>
    <dbReference type="NCBI Taxonomy" id="83262"/>
    <lineage>
        <taxon>Bacteria</taxon>
        <taxon>Bacillati</taxon>
        <taxon>Actinomycetota</taxon>
        <taxon>Actinomycetes</taxon>
        <taxon>Mycobacteriales</taxon>
        <taxon>Mycobacteriaceae</taxon>
        <taxon>Mycobacteroides</taxon>
    </lineage>
</organism>
<keyword evidence="3" id="KW-1185">Reference proteome</keyword>